<dbReference type="Gene3D" id="2.40.40.10">
    <property type="entry name" value="RlpA-like domain"/>
    <property type="match status" value="1"/>
</dbReference>
<feature type="domain" description="Expansin-like EG45" evidence="5">
    <location>
        <begin position="39"/>
        <end position="120"/>
    </location>
</feature>
<comment type="caution">
    <text evidence="6">The sequence shown here is derived from an EMBL/GenBank/DDBJ whole genome shotgun (WGS) entry which is preliminary data.</text>
</comment>
<protein>
    <recommendedName>
        <fullName evidence="4">Expansin</fullName>
    </recommendedName>
</protein>
<dbReference type="Pfam" id="PF03330">
    <property type="entry name" value="DPBB_1"/>
    <property type="match status" value="1"/>
</dbReference>
<sequence length="120" mass="13237">MKKVFKELDDKNDPEGPVVMETCTAKGMVLTTAALKIFALFNNGLSCGSCYEMRCDSDPKWCLPGSIIVTATNFCPPNYALSNSNGGWCNPPLQHFDLAEPIFLQIAQYKVGIVPVSFRR</sequence>
<dbReference type="SUPFAM" id="SSF50685">
    <property type="entry name" value="Barwin-like endoglucanases"/>
    <property type="match status" value="1"/>
</dbReference>
<dbReference type="Proteomes" id="UP001603857">
    <property type="component" value="Unassembled WGS sequence"/>
</dbReference>
<evidence type="ECO:0000256" key="4">
    <source>
        <dbReference type="RuleBase" id="RU365023"/>
    </source>
</evidence>
<proteinExistence type="inferred from homology"/>
<dbReference type="InterPro" id="IPR002963">
    <property type="entry name" value="Expansin"/>
</dbReference>
<evidence type="ECO:0000313" key="7">
    <source>
        <dbReference type="Proteomes" id="UP001603857"/>
    </source>
</evidence>
<comment type="similarity">
    <text evidence="4">Belongs to the expansin family. Expansin A subfamily.</text>
</comment>
<evidence type="ECO:0000313" key="6">
    <source>
        <dbReference type="EMBL" id="KAL2318602.1"/>
    </source>
</evidence>
<dbReference type="PRINTS" id="PR01225">
    <property type="entry name" value="EXPANSNFAMLY"/>
</dbReference>
<dbReference type="InterPro" id="IPR009009">
    <property type="entry name" value="RlpA-like_DPBB"/>
</dbReference>
<keyword evidence="4" id="KW-0134">Cell wall</keyword>
<dbReference type="EMBL" id="JBGMDY010000011">
    <property type="protein sequence ID" value="KAL2318602.1"/>
    <property type="molecule type" value="Genomic_DNA"/>
</dbReference>
<evidence type="ECO:0000256" key="3">
    <source>
        <dbReference type="ARBA" id="ARBA00023316"/>
    </source>
</evidence>
<dbReference type="PRINTS" id="PR01226">
    <property type="entry name" value="EXPANSIN"/>
</dbReference>
<evidence type="ECO:0000259" key="5">
    <source>
        <dbReference type="PROSITE" id="PS50842"/>
    </source>
</evidence>
<dbReference type="AlphaFoldDB" id="A0ABD1L515"/>
<keyword evidence="1 4" id="KW-0964">Secreted</keyword>
<keyword evidence="2" id="KW-0732">Signal</keyword>
<keyword evidence="7" id="KW-1185">Reference proteome</keyword>
<dbReference type="SMART" id="SM00837">
    <property type="entry name" value="DPBB_1"/>
    <property type="match status" value="1"/>
</dbReference>
<comment type="subcellular location">
    <subcellularLocation>
        <location evidence="4">Secreted</location>
        <location evidence="4">Cell wall</location>
    </subcellularLocation>
    <subcellularLocation>
        <location evidence="4">Membrane</location>
        <topology evidence="4">Peripheral membrane protein</topology>
    </subcellularLocation>
</comment>
<dbReference type="GO" id="GO:0016020">
    <property type="term" value="C:membrane"/>
    <property type="evidence" value="ECO:0007669"/>
    <property type="project" value="UniProtKB-SubCell"/>
</dbReference>
<dbReference type="InterPro" id="IPR007112">
    <property type="entry name" value="Expansin/allergen_DPBB_dom"/>
</dbReference>
<gene>
    <name evidence="6" type="ORF">Fmac_032478</name>
</gene>
<dbReference type="InterPro" id="IPR007118">
    <property type="entry name" value="Expan_Lol_pI"/>
</dbReference>
<organism evidence="6 7">
    <name type="scientific">Flemingia macrophylla</name>
    <dbReference type="NCBI Taxonomy" id="520843"/>
    <lineage>
        <taxon>Eukaryota</taxon>
        <taxon>Viridiplantae</taxon>
        <taxon>Streptophyta</taxon>
        <taxon>Embryophyta</taxon>
        <taxon>Tracheophyta</taxon>
        <taxon>Spermatophyta</taxon>
        <taxon>Magnoliopsida</taxon>
        <taxon>eudicotyledons</taxon>
        <taxon>Gunneridae</taxon>
        <taxon>Pentapetalae</taxon>
        <taxon>rosids</taxon>
        <taxon>fabids</taxon>
        <taxon>Fabales</taxon>
        <taxon>Fabaceae</taxon>
        <taxon>Papilionoideae</taxon>
        <taxon>50 kb inversion clade</taxon>
        <taxon>NPAAA clade</taxon>
        <taxon>indigoferoid/millettioid clade</taxon>
        <taxon>Phaseoleae</taxon>
        <taxon>Flemingia</taxon>
    </lineage>
</organism>
<dbReference type="PROSITE" id="PS50842">
    <property type="entry name" value="EXPANSIN_EG45"/>
    <property type="match status" value="1"/>
</dbReference>
<dbReference type="CDD" id="cd22274">
    <property type="entry name" value="DPBB_EXPA_N"/>
    <property type="match status" value="1"/>
</dbReference>
<evidence type="ECO:0000256" key="1">
    <source>
        <dbReference type="ARBA" id="ARBA00022525"/>
    </source>
</evidence>
<dbReference type="GO" id="GO:0071555">
    <property type="term" value="P:cell wall organization"/>
    <property type="evidence" value="ECO:0007669"/>
    <property type="project" value="UniProtKB-KW"/>
</dbReference>
<reference evidence="6 7" key="1">
    <citation type="submission" date="2024-08" db="EMBL/GenBank/DDBJ databases">
        <title>Insights into the chromosomal genome structure of Flemingia macrophylla.</title>
        <authorList>
            <person name="Ding Y."/>
            <person name="Zhao Y."/>
            <person name="Bi W."/>
            <person name="Wu M."/>
            <person name="Zhao G."/>
            <person name="Gong Y."/>
            <person name="Li W."/>
            <person name="Zhang P."/>
        </authorList>
    </citation>
    <scope>NUCLEOTIDE SEQUENCE [LARGE SCALE GENOMIC DNA]</scope>
    <source>
        <strain evidence="6">DYQJB</strain>
        <tissue evidence="6">Leaf</tissue>
    </source>
</reference>
<evidence type="ECO:0000256" key="2">
    <source>
        <dbReference type="ARBA" id="ARBA00022729"/>
    </source>
</evidence>
<keyword evidence="3 4" id="KW-0961">Cell wall biogenesis/degradation</keyword>
<accession>A0ABD1L515</accession>
<dbReference type="PANTHER" id="PTHR31867">
    <property type="entry name" value="EXPANSIN-A15"/>
    <property type="match status" value="1"/>
</dbReference>
<dbReference type="InterPro" id="IPR036908">
    <property type="entry name" value="RlpA-like_sf"/>
</dbReference>
<comment type="function">
    <text evidence="4">Causes loosening and extension of plant cell walls by disrupting non-covalent bonding between cellulose microfibrils and matrix glucans. No enzymatic activity has been found.</text>
</comment>
<name>A0ABD1L515_9FABA</name>